<dbReference type="AlphaFoldDB" id="A0A8J5GAN9"/>
<dbReference type="EMBL" id="JACMSC010000011">
    <property type="protein sequence ID" value="KAG6499279.1"/>
    <property type="molecule type" value="Genomic_DNA"/>
</dbReference>
<protein>
    <submittedName>
        <fullName evidence="1">Uncharacterized protein</fullName>
    </submittedName>
</protein>
<gene>
    <name evidence="1" type="ORF">ZIOFF_039036</name>
</gene>
<organism evidence="1 2">
    <name type="scientific">Zingiber officinale</name>
    <name type="common">Ginger</name>
    <name type="synonym">Amomum zingiber</name>
    <dbReference type="NCBI Taxonomy" id="94328"/>
    <lineage>
        <taxon>Eukaryota</taxon>
        <taxon>Viridiplantae</taxon>
        <taxon>Streptophyta</taxon>
        <taxon>Embryophyta</taxon>
        <taxon>Tracheophyta</taxon>
        <taxon>Spermatophyta</taxon>
        <taxon>Magnoliopsida</taxon>
        <taxon>Liliopsida</taxon>
        <taxon>Zingiberales</taxon>
        <taxon>Zingiberaceae</taxon>
        <taxon>Zingiber</taxon>
    </lineage>
</organism>
<comment type="caution">
    <text evidence="1">The sequence shown here is derived from an EMBL/GenBank/DDBJ whole genome shotgun (WGS) entry which is preliminary data.</text>
</comment>
<dbReference type="Proteomes" id="UP000734854">
    <property type="component" value="Unassembled WGS sequence"/>
</dbReference>
<accession>A0A8J5GAN9</accession>
<evidence type="ECO:0000313" key="1">
    <source>
        <dbReference type="EMBL" id="KAG6499279.1"/>
    </source>
</evidence>
<sequence length="68" mass="7962">MPSIRAPSLKRTTSLLVAVKCRPLTKVEQKQCMHIIQVMDDKFANLKYSTVEIDEVRFEWAECMLDYI</sequence>
<proteinExistence type="predicted"/>
<name>A0A8J5GAN9_ZINOF</name>
<reference evidence="1 2" key="1">
    <citation type="submission" date="2020-08" db="EMBL/GenBank/DDBJ databases">
        <title>Plant Genome Project.</title>
        <authorList>
            <person name="Zhang R.-G."/>
        </authorList>
    </citation>
    <scope>NUCLEOTIDE SEQUENCE [LARGE SCALE GENOMIC DNA]</scope>
    <source>
        <tissue evidence="1">Rhizome</tissue>
    </source>
</reference>
<evidence type="ECO:0000313" key="2">
    <source>
        <dbReference type="Proteomes" id="UP000734854"/>
    </source>
</evidence>
<keyword evidence="2" id="KW-1185">Reference proteome</keyword>